<feature type="transmembrane region" description="Helical" evidence="1">
    <location>
        <begin position="42"/>
        <end position="61"/>
    </location>
</feature>
<keyword evidence="1" id="KW-0472">Membrane</keyword>
<reference evidence="2 3" key="1">
    <citation type="submission" date="2020-01" db="EMBL/GenBank/DDBJ databases">
        <authorList>
            <consortium name="DOE Joint Genome Institute"/>
            <person name="Haridas S."/>
            <person name="Albert R."/>
            <person name="Binder M."/>
            <person name="Bloem J."/>
            <person name="Labutti K."/>
            <person name="Salamov A."/>
            <person name="Andreopoulos B."/>
            <person name="Baker S.E."/>
            <person name="Barry K."/>
            <person name="Bills G."/>
            <person name="Bluhm B.H."/>
            <person name="Cannon C."/>
            <person name="Castanera R."/>
            <person name="Culley D.E."/>
            <person name="Daum C."/>
            <person name="Ezra D."/>
            <person name="Gonzalez J.B."/>
            <person name="Henrissat B."/>
            <person name="Kuo A."/>
            <person name="Liang C."/>
            <person name="Lipzen A."/>
            <person name="Lutzoni F."/>
            <person name="Magnuson J."/>
            <person name="Mondo S."/>
            <person name="Nolan M."/>
            <person name="Ohm R."/>
            <person name="Pangilinan J."/>
            <person name="Park H.-J.H."/>
            <person name="Ramirez L."/>
            <person name="Alfaro M."/>
            <person name="Sun H."/>
            <person name="Tritt A."/>
            <person name="Yoshinaga Y."/>
            <person name="Zwiers L.-H.L."/>
            <person name="Turgeon B.G."/>
            <person name="Goodwin S.B."/>
            <person name="Spatafora J.W."/>
            <person name="Crous P.W."/>
            <person name="Grigoriev I.V."/>
        </authorList>
    </citation>
    <scope>NUCLEOTIDE SEQUENCE [LARGE SCALE GENOMIC DNA]</scope>
    <source>
        <strain evidence="2 3">CBS 611.86</strain>
    </source>
</reference>
<feature type="transmembrane region" description="Helical" evidence="1">
    <location>
        <begin position="14"/>
        <end position="36"/>
    </location>
</feature>
<proteinExistence type="predicted"/>
<evidence type="ECO:0000313" key="2">
    <source>
        <dbReference type="EMBL" id="KAF2869512.1"/>
    </source>
</evidence>
<sequence>MPPQPHRDHRHRPITAATTAGVFSLVLPSVCLIRLYTYSGSLLPLAYTCILSGTTFLFYGYDKLQARNQVWRVREVTLHTLELLGGWPGALAGQHYFQHKTRKTAFQIPFWSIVVGWQVVWWAVWNGGLTIR</sequence>
<keyword evidence="1" id="KW-1133">Transmembrane helix</keyword>
<evidence type="ECO:0008006" key="4">
    <source>
        <dbReference type="Google" id="ProtNLM"/>
    </source>
</evidence>
<dbReference type="AlphaFoldDB" id="A0A7C8I6L7"/>
<protein>
    <recommendedName>
        <fullName evidence="4">DUF1294-domain-containing protein</fullName>
    </recommendedName>
</protein>
<dbReference type="Proteomes" id="UP000481861">
    <property type="component" value="Unassembled WGS sequence"/>
</dbReference>
<dbReference type="InterPro" id="IPR010718">
    <property type="entry name" value="DUF1294"/>
</dbReference>
<feature type="transmembrane region" description="Helical" evidence="1">
    <location>
        <begin position="108"/>
        <end position="125"/>
    </location>
</feature>
<evidence type="ECO:0000256" key="1">
    <source>
        <dbReference type="SAM" id="Phobius"/>
    </source>
</evidence>
<comment type="caution">
    <text evidence="2">The sequence shown here is derived from an EMBL/GenBank/DDBJ whole genome shotgun (WGS) entry which is preliminary data.</text>
</comment>
<gene>
    <name evidence="2" type="ORF">BDV95DRAFT_102735</name>
</gene>
<dbReference type="OrthoDB" id="10259680at2759"/>
<keyword evidence="1" id="KW-0812">Transmembrane</keyword>
<dbReference type="EMBL" id="JAADJZ010000016">
    <property type="protein sequence ID" value="KAF2869512.1"/>
    <property type="molecule type" value="Genomic_DNA"/>
</dbReference>
<evidence type="ECO:0000313" key="3">
    <source>
        <dbReference type="Proteomes" id="UP000481861"/>
    </source>
</evidence>
<accession>A0A7C8I6L7</accession>
<name>A0A7C8I6L7_9PLEO</name>
<dbReference type="Pfam" id="PF06961">
    <property type="entry name" value="DUF1294"/>
    <property type="match status" value="1"/>
</dbReference>
<organism evidence="2 3">
    <name type="scientific">Massariosphaeria phaeospora</name>
    <dbReference type="NCBI Taxonomy" id="100035"/>
    <lineage>
        <taxon>Eukaryota</taxon>
        <taxon>Fungi</taxon>
        <taxon>Dikarya</taxon>
        <taxon>Ascomycota</taxon>
        <taxon>Pezizomycotina</taxon>
        <taxon>Dothideomycetes</taxon>
        <taxon>Pleosporomycetidae</taxon>
        <taxon>Pleosporales</taxon>
        <taxon>Pleosporales incertae sedis</taxon>
        <taxon>Massariosphaeria</taxon>
    </lineage>
</organism>
<keyword evidence="3" id="KW-1185">Reference proteome</keyword>